<organism evidence="4 5">
    <name type="scientific">Cladophialophora bantiana (strain ATCC 10958 / CBS 173.52 / CDC B-1940 / NIH 8579)</name>
    <name type="common">Xylohypha bantiana</name>
    <dbReference type="NCBI Taxonomy" id="1442370"/>
    <lineage>
        <taxon>Eukaryota</taxon>
        <taxon>Fungi</taxon>
        <taxon>Dikarya</taxon>
        <taxon>Ascomycota</taxon>
        <taxon>Pezizomycotina</taxon>
        <taxon>Eurotiomycetes</taxon>
        <taxon>Chaetothyriomycetidae</taxon>
        <taxon>Chaetothyriales</taxon>
        <taxon>Herpotrichiellaceae</taxon>
        <taxon>Cladophialophora</taxon>
    </lineage>
</organism>
<dbReference type="InterPro" id="IPR047122">
    <property type="entry name" value="Trans-enoyl_RdTase-like"/>
</dbReference>
<accession>A0A0D2H8D6</accession>
<comment type="similarity">
    <text evidence="1">Belongs to the zinc-containing alcohol dehydrogenase family.</text>
</comment>
<proteinExistence type="inferred from homology"/>
<protein>
    <recommendedName>
        <fullName evidence="3">Enoyl reductase (ER) domain-containing protein</fullName>
    </recommendedName>
</protein>
<dbReference type="CDD" id="cd08249">
    <property type="entry name" value="enoyl_reductase_like"/>
    <property type="match status" value="1"/>
</dbReference>
<dbReference type="OrthoDB" id="3509362at2759"/>
<keyword evidence="5" id="KW-1185">Reference proteome</keyword>
<dbReference type="InterPro" id="IPR011032">
    <property type="entry name" value="GroES-like_sf"/>
</dbReference>
<reference evidence="4" key="1">
    <citation type="submission" date="2015-01" db="EMBL/GenBank/DDBJ databases">
        <title>The Genome Sequence of Cladophialophora bantiana CBS 173.52.</title>
        <authorList>
            <consortium name="The Broad Institute Genomics Platform"/>
            <person name="Cuomo C."/>
            <person name="de Hoog S."/>
            <person name="Gorbushina A."/>
            <person name="Stielow B."/>
            <person name="Teixiera M."/>
            <person name="Abouelleil A."/>
            <person name="Chapman S.B."/>
            <person name="Priest M."/>
            <person name="Young S.K."/>
            <person name="Wortman J."/>
            <person name="Nusbaum C."/>
            <person name="Birren B."/>
        </authorList>
    </citation>
    <scope>NUCLEOTIDE SEQUENCE [LARGE SCALE GENOMIC DNA]</scope>
    <source>
        <strain evidence="4">CBS 173.52</strain>
    </source>
</reference>
<dbReference type="SMART" id="SM00829">
    <property type="entry name" value="PKS_ER"/>
    <property type="match status" value="1"/>
</dbReference>
<gene>
    <name evidence="4" type="ORF">Z519_12266</name>
</gene>
<dbReference type="Pfam" id="PF08240">
    <property type="entry name" value="ADH_N"/>
    <property type="match status" value="1"/>
</dbReference>
<dbReference type="VEuPathDB" id="FungiDB:Z519_12266"/>
<dbReference type="SUPFAM" id="SSF51735">
    <property type="entry name" value="NAD(P)-binding Rossmann-fold domains"/>
    <property type="match status" value="1"/>
</dbReference>
<name>A0A0D2H8D6_CLAB1</name>
<dbReference type="RefSeq" id="XP_016613824.1">
    <property type="nucleotide sequence ID" value="XM_016769972.1"/>
</dbReference>
<dbReference type="InterPro" id="IPR036291">
    <property type="entry name" value="NAD(P)-bd_dom_sf"/>
</dbReference>
<dbReference type="InterPro" id="IPR020843">
    <property type="entry name" value="ER"/>
</dbReference>
<dbReference type="Gene3D" id="3.90.180.10">
    <property type="entry name" value="Medium-chain alcohol dehydrogenases, catalytic domain"/>
    <property type="match status" value="1"/>
</dbReference>
<evidence type="ECO:0000256" key="1">
    <source>
        <dbReference type="ARBA" id="ARBA00008072"/>
    </source>
</evidence>
<dbReference type="HOGENOM" id="CLU_026673_16_5_1"/>
<dbReference type="PANTHER" id="PTHR45348">
    <property type="entry name" value="HYPOTHETICAL OXIDOREDUCTASE (EUROFUNG)"/>
    <property type="match status" value="1"/>
</dbReference>
<sequence length="340" mass="36427">MENTAVWIDGLAQQPRIGPAPVPEPGEGELLIRVKAIPAQPGEWKLQAGLIPMPLNYPTIIGVSLSGMVEKVGAGVTRFKPGDRVATNTTGVLRNDHRFGAYQKYALAPQGLTSKIGETEFEEAASLVTGYGCASALCLHLGLEKPPTRSPAARRDEAVLIWGVSSSFGAISAQLALQAGYTVVGVASARHAVLATGFGLSYFVDRVSPTVVQEVSALGPFKAVLAAADSAEDQVKIGDVLAAQGGGQFLTATGVRTGVRLPEGVTGYFHQFLDDYLDPKNAQFTEWFWWEYLEAAFADRRLKSLPLQMELGLSKVPEAWNLLRQGQVSGKRLIIVPARE</sequence>
<evidence type="ECO:0000259" key="3">
    <source>
        <dbReference type="SMART" id="SM00829"/>
    </source>
</evidence>
<dbReference type="Gene3D" id="3.40.50.720">
    <property type="entry name" value="NAD(P)-binding Rossmann-like Domain"/>
    <property type="match status" value="1"/>
</dbReference>
<dbReference type="Proteomes" id="UP000053789">
    <property type="component" value="Unassembled WGS sequence"/>
</dbReference>
<evidence type="ECO:0000256" key="2">
    <source>
        <dbReference type="ARBA" id="ARBA00023002"/>
    </source>
</evidence>
<feature type="domain" description="Enoyl reductase (ER)" evidence="3">
    <location>
        <begin position="10"/>
        <end position="334"/>
    </location>
</feature>
<keyword evidence="2" id="KW-0560">Oxidoreductase</keyword>
<dbReference type="EMBL" id="KN847006">
    <property type="protein sequence ID" value="KIW87155.1"/>
    <property type="molecule type" value="Genomic_DNA"/>
</dbReference>
<dbReference type="SUPFAM" id="SSF50129">
    <property type="entry name" value="GroES-like"/>
    <property type="match status" value="1"/>
</dbReference>
<evidence type="ECO:0000313" key="5">
    <source>
        <dbReference type="Proteomes" id="UP000053789"/>
    </source>
</evidence>
<evidence type="ECO:0000313" key="4">
    <source>
        <dbReference type="EMBL" id="KIW87155.1"/>
    </source>
</evidence>
<dbReference type="GeneID" id="27705194"/>
<dbReference type="GO" id="GO:0016651">
    <property type="term" value="F:oxidoreductase activity, acting on NAD(P)H"/>
    <property type="evidence" value="ECO:0007669"/>
    <property type="project" value="InterPro"/>
</dbReference>
<dbReference type="PANTHER" id="PTHR45348:SF2">
    <property type="entry name" value="ZINC-TYPE ALCOHOL DEHYDROGENASE-LIKE PROTEIN C2E1P3.01"/>
    <property type="match status" value="1"/>
</dbReference>
<dbReference type="InterPro" id="IPR013154">
    <property type="entry name" value="ADH-like_N"/>
</dbReference>
<dbReference type="AlphaFoldDB" id="A0A0D2H8D6"/>